<dbReference type="OrthoDB" id="2591140at2759"/>
<name>A0A5M6C9W2_9TREE</name>
<gene>
    <name evidence="3" type="ORF">CI109_100915</name>
</gene>
<keyword evidence="4" id="KW-1185">Reference proteome</keyword>
<feature type="compositionally biased region" description="Basic and acidic residues" evidence="2">
    <location>
        <begin position="527"/>
        <end position="542"/>
    </location>
</feature>
<sequence>MDIIHRLNPFHHRPPSSLNRHTPTPNTYFSQARPSSSLENEDPYHHPSPPSSIDDTVPLPRPSYSTSHNAPQPPPPSPSKGIGRGGHHRTPSLLRTLAHHPSLSALKGRSKRRERGKKEAPLSPPRGARREQRERLNSSKSVPRDLRLSGEDHFNTHPLPPLPSPLPHLLNHPLTQSQRSITPSHPPQAVRQSSSIRRKPPPTPTPTPTPNPDITVYHDCAATPESVKFRMKVEVDLYASERSPSAVADVDGSPIRRRYASFDGRASPARLVAGKGSLRHLSSPPPPSHPSTPLRVGHPPTTQHPHPVPLPRDALYAQSLYADSTTFFTPGDFLQVTGTSRPAEYDDGFDMFVGREELPSGTPGGKKADLRRGAFVDGAKHEKDAIRFFSRDMYAPPISSSSTDSPSTTTTSANSLSPSKASPNHRRAESSPSPSRAKSREAFDRAAKRSSSPFEIKLSPYVTKRMSLDAFGTPTPPKSEEEEAEKGMEELLEEAYGEDGDCSEDDDNEESSKPNDQDPEAEFADTWPHETDHQDGNEENDHPVASFRNTTLSSICETFSFRSRNSQDTSSFTLPRRSSGASGSYNDWIPHRTVSDTPHQPNLSSAGLPLPRSRPSSPVLPGRLLSAPPLGMSSALLHSHIEHARALQNQIDAERLTTNILRSEVEEIKGRMTIETQEKGDLMEFVERMVAEMEDLQRTCNGKDTALDQLRQAMLENEEFFDQLQENHDSLAERCADLEKERDDLILRRDQLDTSLKQEKSDNARLFSEVSELKKDKVALENDKKEVEGIVFDLRKELAWAESRIEKLEEAEAVMKAKEVETEAWKRETERTAMELKAELEQTKSELSEARATITRQQADIETSGSRHASQLENKEDEFKNVLQQLQHRDETISDLQSELSDLRTNLSATRTADANLVEKDRIIAVLRDKLELARFESNERQFSALAEMDRLKEEVEELTRMSAEREWAGRQANEMLARYMEEKRVWNEERDELIETVKRNLGDENSNDNLRLRVDELQDQLGHAQSRSESLQQDLEDQKAALQHKTILVASQDTELVCLRTCLTDAEDQLAKSRSTLDRHTKDSERTLARLREQIEELETRLSSHDTALRSAIVEAENEKAQSRDLKSRLERYLSEIDELKLTETKLRSDVSDLRHQSAMNEISRLDLEKKVEKLEEDKELLNVALESKTMELVLLQRKEKRGSGIASSTPMTRTRPVSANLSMSVSTSRVPPTPSQSTGIDRTPLSKRLASSTSTSTLKVRRESSMLGTSTSRIPLGASTRHNKVTEQAERRAGADLGKSVSRRSSLPVLIRKPSAQGLGFITPARGVWEEKNRESSLTMVKEA</sequence>
<evidence type="ECO:0000313" key="3">
    <source>
        <dbReference type="EMBL" id="WWD16489.1"/>
    </source>
</evidence>
<feature type="compositionally biased region" description="Pro residues" evidence="2">
    <location>
        <begin position="201"/>
        <end position="211"/>
    </location>
</feature>
<feature type="region of interest" description="Disordered" evidence="2">
    <location>
        <begin position="564"/>
        <end position="625"/>
    </location>
</feature>
<feature type="compositionally biased region" description="Low complexity" evidence="2">
    <location>
        <begin position="291"/>
        <end position="305"/>
    </location>
</feature>
<feature type="compositionally biased region" description="Polar residues" evidence="2">
    <location>
        <begin position="564"/>
        <end position="573"/>
    </location>
</feature>
<feature type="compositionally biased region" description="Basic and acidic residues" evidence="2">
    <location>
        <begin position="128"/>
        <end position="155"/>
    </location>
</feature>
<proteinExistence type="predicted"/>
<dbReference type="GeneID" id="43586682"/>
<feature type="region of interest" description="Disordered" evidence="2">
    <location>
        <begin position="1203"/>
        <end position="1302"/>
    </location>
</feature>
<feature type="region of interest" description="Disordered" evidence="2">
    <location>
        <begin position="397"/>
        <end position="544"/>
    </location>
</feature>
<dbReference type="KEGG" id="ksn:43586682"/>
<feature type="compositionally biased region" description="Basic and acidic residues" evidence="2">
    <location>
        <begin position="438"/>
        <end position="447"/>
    </location>
</feature>
<evidence type="ECO:0000256" key="1">
    <source>
        <dbReference type="SAM" id="Coils"/>
    </source>
</evidence>
<dbReference type="PANTHER" id="PTHR23159:SF31">
    <property type="entry name" value="CENTROSOME-ASSOCIATED PROTEIN CEP250 ISOFORM X1"/>
    <property type="match status" value="1"/>
</dbReference>
<feature type="region of interest" description="Disordered" evidence="2">
    <location>
        <begin position="274"/>
        <end position="308"/>
    </location>
</feature>
<feature type="compositionally biased region" description="Low complexity" evidence="2">
    <location>
        <begin position="603"/>
        <end position="625"/>
    </location>
</feature>
<dbReference type="PANTHER" id="PTHR23159">
    <property type="entry name" value="CENTROSOMAL PROTEIN 2"/>
    <property type="match status" value="1"/>
</dbReference>
<evidence type="ECO:0000256" key="2">
    <source>
        <dbReference type="SAM" id="MobiDB-lite"/>
    </source>
</evidence>
<keyword evidence="1" id="KW-0175">Coiled coil</keyword>
<feature type="compositionally biased region" description="Acidic residues" evidence="2">
    <location>
        <begin position="480"/>
        <end position="509"/>
    </location>
</feature>
<protein>
    <submittedName>
        <fullName evidence="3">Uncharacterized protein</fullName>
    </submittedName>
</protein>
<dbReference type="EMBL" id="CP144052">
    <property type="protein sequence ID" value="WWD16489.1"/>
    <property type="molecule type" value="Genomic_DNA"/>
</dbReference>
<feature type="compositionally biased region" description="Basic and acidic residues" evidence="2">
    <location>
        <begin position="1286"/>
        <end position="1296"/>
    </location>
</feature>
<feature type="compositionally biased region" description="Polar residues" evidence="2">
    <location>
        <begin position="16"/>
        <end position="38"/>
    </location>
</feature>
<organism evidence="3 4">
    <name type="scientific">Kwoniella shandongensis</name>
    <dbReference type="NCBI Taxonomy" id="1734106"/>
    <lineage>
        <taxon>Eukaryota</taxon>
        <taxon>Fungi</taxon>
        <taxon>Dikarya</taxon>
        <taxon>Basidiomycota</taxon>
        <taxon>Agaricomycotina</taxon>
        <taxon>Tremellomycetes</taxon>
        <taxon>Tremellales</taxon>
        <taxon>Cryptococcaceae</taxon>
        <taxon>Kwoniella</taxon>
    </lineage>
</organism>
<evidence type="ECO:0000313" key="4">
    <source>
        <dbReference type="Proteomes" id="UP000322225"/>
    </source>
</evidence>
<accession>A0A5M6C9W2</accession>
<dbReference type="Proteomes" id="UP000322225">
    <property type="component" value="Chromosome 2"/>
</dbReference>
<dbReference type="RefSeq" id="XP_031862907.1">
    <property type="nucleotide sequence ID" value="XM_032002568.1"/>
</dbReference>
<feature type="coiled-coil region" evidence="1">
    <location>
        <begin position="942"/>
        <end position="1193"/>
    </location>
</feature>
<feature type="coiled-coil region" evidence="1">
    <location>
        <begin position="693"/>
        <end position="913"/>
    </location>
</feature>
<feature type="compositionally biased region" description="Polar residues" evidence="2">
    <location>
        <begin position="1207"/>
        <end position="1223"/>
    </location>
</feature>
<feature type="compositionally biased region" description="Low complexity" evidence="2">
    <location>
        <begin position="397"/>
        <end position="419"/>
    </location>
</feature>
<feature type="region of interest" description="Disordered" evidence="2">
    <location>
        <begin position="1"/>
        <end position="217"/>
    </location>
</feature>
<feature type="compositionally biased region" description="Polar residues" evidence="2">
    <location>
        <begin position="1251"/>
        <end position="1260"/>
    </location>
</feature>
<reference evidence="3" key="2">
    <citation type="submission" date="2024-01" db="EMBL/GenBank/DDBJ databases">
        <title>Comparative genomics of Cryptococcus and Kwoniella reveals pathogenesis evolution and contrasting modes of karyotype evolution via chromosome fusion or intercentromeric recombination.</title>
        <authorList>
            <person name="Coelho M.A."/>
            <person name="David-Palma M."/>
            <person name="Shea T."/>
            <person name="Bowers K."/>
            <person name="McGinley-Smith S."/>
            <person name="Mohammad A.W."/>
            <person name="Gnirke A."/>
            <person name="Yurkov A.M."/>
            <person name="Nowrousian M."/>
            <person name="Sun S."/>
            <person name="Cuomo C.A."/>
            <person name="Heitman J."/>
        </authorList>
    </citation>
    <scope>NUCLEOTIDE SEQUENCE</scope>
    <source>
        <strain evidence="3">CBS 12478</strain>
    </source>
</reference>
<feature type="compositionally biased region" description="Low complexity" evidence="2">
    <location>
        <begin position="1224"/>
        <end position="1240"/>
    </location>
</feature>
<reference evidence="3" key="1">
    <citation type="submission" date="2017-08" db="EMBL/GenBank/DDBJ databases">
        <authorList>
            <person name="Cuomo C."/>
            <person name="Billmyre B."/>
            <person name="Heitman J."/>
        </authorList>
    </citation>
    <scope>NUCLEOTIDE SEQUENCE</scope>
    <source>
        <strain evidence="3">CBS 12478</strain>
    </source>
</reference>